<feature type="domain" description="HTH tetR-type" evidence="5">
    <location>
        <begin position="18"/>
        <end position="78"/>
    </location>
</feature>
<keyword evidence="2 4" id="KW-0238">DNA-binding</keyword>
<keyword evidence="3" id="KW-0804">Transcription</keyword>
<dbReference type="AlphaFoldDB" id="A0A345IJM0"/>
<evidence type="ECO:0000313" key="8">
    <source>
        <dbReference type="EMBL" id="GGP29019.1"/>
    </source>
</evidence>
<name>A0A345IJM0_9DEIO</name>
<dbReference type="Gene3D" id="1.10.357.10">
    <property type="entry name" value="Tetracycline Repressor, domain 2"/>
    <property type="match status" value="1"/>
</dbReference>
<dbReference type="GeneID" id="59165529"/>
<evidence type="ECO:0000256" key="3">
    <source>
        <dbReference type="ARBA" id="ARBA00023163"/>
    </source>
</evidence>
<dbReference type="Proteomes" id="UP000652720">
    <property type="component" value="Unassembled WGS sequence"/>
</dbReference>
<protein>
    <submittedName>
        <fullName evidence="7">TetR family transcriptional regulator</fullName>
    </submittedName>
    <submittedName>
        <fullName evidence="6">TetR/AcrR family transcriptional regulator</fullName>
    </submittedName>
</protein>
<dbReference type="SUPFAM" id="SSF46689">
    <property type="entry name" value="Homeodomain-like"/>
    <property type="match status" value="1"/>
</dbReference>
<evidence type="ECO:0000256" key="1">
    <source>
        <dbReference type="ARBA" id="ARBA00023015"/>
    </source>
</evidence>
<dbReference type="PANTHER" id="PTHR30055:SF178">
    <property type="entry name" value="POSSIBLE TRANSCRIPTIONAL REGULATORY PROTEIN"/>
    <property type="match status" value="1"/>
</dbReference>
<dbReference type="GO" id="GO:0003700">
    <property type="term" value="F:DNA-binding transcription factor activity"/>
    <property type="evidence" value="ECO:0007669"/>
    <property type="project" value="TreeGrafter"/>
</dbReference>
<evidence type="ECO:0000313" key="10">
    <source>
        <dbReference type="Proteomes" id="UP000630135"/>
    </source>
</evidence>
<dbReference type="PROSITE" id="PS50977">
    <property type="entry name" value="HTH_TETR_2"/>
    <property type="match status" value="1"/>
</dbReference>
<reference evidence="6 9" key="3">
    <citation type="submission" date="2018-07" db="EMBL/GenBank/DDBJ databases">
        <title>Complete Genome and Methylome Analysis of Deinococcus wulumuqiensis NEB 479.</title>
        <authorList>
            <person name="Fomenkov A."/>
            <person name="Luyten Y."/>
            <person name="Vincze T."/>
            <person name="Anton B.P."/>
            <person name="Clark T."/>
            <person name="Roberts R.J."/>
            <person name="Morgan R.D."/>
        </authorList>
    </citation>
    <scope>NUCLEOTIDE SEQUENCE [LARGE SCALE GENOMIC DNA]</scope>
    <source>
        <strain evidence="6 9">NEB 479</strain>
    </source>
</reference>
<sequence length="214" mass="24499">MPVASSRPLRARSALEKIRRRDEILRAAERLWLSTSYADLSMNQIAREARLAKGTLYLYFDTKEELFLALLHEYLQTWFQHFNDLLGARQPRTPSEMTATLIVALEGQDHLRRLLLLLSTVLRSHLSPEVEADFRRDMHQLLQQTVHRMPYTPDINRQILIHCYALAVGWQQMAAALGQVPGPDAAICEKEKEGAFRLALEAIIERLGQQAQAS</sequence>
<dbReference type="EMBL" id="BMMA01000008">
    <property type="protein sequence ID" value="GGI79902.1"/>
    <property type="molecule type" value="Genomic_DNA"/>
</dbReference>
<evidence type="ECO:0000259" key="5">
    <source>
        <dbReference type="PROSITE" id="PS50977"/>
    </source>
</evidence>
<reference evidence="7" key="2">
    <citation type="journal article" date="2014" name="Int. J. Syst. Evol. Microbiol.">
        <title>Complete genome sequence of Corynebacterium casei LMG S-19264T (=DSM 44701T), isolated from a smear-ripened cheese.</title>
        <authorList>
            <consortium name="US DOE Joint Genome Institute (JGI-PGF)"/>
            <person name="Walter F."/>
            <person name="Albersmeier A."/>
            <person name="Kalinowski J."/>
            <person name="Ruckert C."/>
        </authorList>
    </citation>
    <scope>NUCLEOTIDE SEQUENCE</scope>
    <source>
        <strain evidence="7">CGMCC 1.8885</strain>
    </source>
</reference>
<evidence type="ECO:0000256" key="4">
    <source>
        <dbReference type="PROSITE-ProRule" id="PRU00335"/>
    </source>
</evidence>
<dbReference type="Proteomes" id="UP000630135">
    <property type="component" value="Unassembled WGS sequence"/>
</dbReference>
<dbReference type="EMBL" id="BMLZ01000005">
    <property type="protein sequence ID" value="GGP29019.1"/>
    <property type="molecule type" value="Genomic_DNA"/>
</dbReference>
<dbReference type="InterPro" id="IPR050109">
    <property type="entry name" value="HTH-type_TetR-like_transc_reg"/>
</dbReference>
<evidence type="ECO:0000256" key="2">
    <source>
        <dbReference type="ARBA" id="ARBA00023125"/>
    </source>
</evidence>
<dbReference type="InterPro" id="IPR009057">
    <property type="entry name" value="Homeodomain-like_sf"/>
</dbReference>
<dbReference type="RefSeq" id="WP_025567218.1">
    <property type="nucleotide sequence ID" value="NZ_BMLZ01000005.1"/>
</dbReference>
<dbReference type="PANTHER" id="PTHR30055">
    <property type="entry name" value="HTH-TYPE TRANSCRIPTIONAL REGULATOR RUTR"/>
    <property type="match status" value="1"/>
</dbReference>
<dbReference type="STRING" id="1288484.GCA_000348665_02561"/>
<feature type="DNA-binding region" description="H-T-H motif" evidence="4">
    <location>
        <begin position="41"/>
        <end position="60"/>
    </location>
</feature>
<dbReference type="EMBL" id="CP031158">
    <property type="protein sequence ID" value="AXG99892.1"/>
    <property type="molecule type" value="Genomic_DNA"/>
</dbReference>
<gene>
    <name evidence="6" type="ORF">DVJ83_13040</name>
    <name evidence="8" type="ORF">GCM10008021_06700</name>
    <name evidence="7" type="ORF">GCM10010914_12650</name>
</gene>
<organism evidence="6 9">
    <name type="scientific">Deinococcus wulumuqiensis</name>
    <dbReference type="NCBI Taxonomy" id="980427"/>
    <lineage>
        <taxon>Bacteria</taxon>
        <taxon>Thermotogati</taxon>
        <taxon>Deinococcota</taxon>
        <taxon>Deinococci</taxon>
        <taxon>Deinococcales</taxon>
        <taxon>Deinococcaceae</taxon>
        <taxon>Deinococcus</taxon>
    </lineage>
</organism>
<reference evidence="8" key="1">
    <citation type="journal article" date="2014" name="Int. J. Syst. Evol. Microbiol.">
        <title>Complete genome of a new Firmicutes species belonging to the dominant human colonic microbiota ('Ruminococcus bicirculans') reveals two chromosomes and a selective capacity to utilize plant glucans.</title>
        <authorList>
            <consortium name="NISC Comparative Sequencing Program"/>
            <person name="Wegmann U."/>
            <person name="Louis P."/>
            <person name="Goesmann A."/>
            <person name="Henrissat B."/>
            <person name="Duncan S.H."/>
            <person name="Flint H.J."/>
        </authorList>
    </citation>
    <scope>NUCLEOTIDE SEQUENCE</scope>
    <source>
        <strain evidence="8">CGMCC 1.8884</strain>
    </source>
</reference>
<dbReference type="Pfam" id="PF00440">
    <property type="entry name" value="TetR_N"/>
    <property type="match status" value="1"/>
</dbReference>
<evidence type="ECO:0000313" key="7">
    <source>
        <dbReference type="EMBL" id="GGI79902.1"/>
    </source>
</evidence>
<reference evidence="10" key="4">
    <citation type="journal article" date="2019" name="Int. J. Syst. Evol. Microbiol.">
        <title>The Global Catalogue of Microorganisms (GCM) 10K type strain sequencing project: providing services to taxonomists for standard genome sequencing and annotation.</title>
        <authorList>
            <consortium name="The Broad Institute Genomics Platform"/>
            <consortium name="The Broad Institute Genome Sequencing Center for Infectious Disease"/>
            <person name="Wu L."/>
            <person name="Ma J."/>
        </authorList>
    </citation>
    <scope>NUCLEOTIDE SEQUENCE [LARGE SCALE GENOMIC DNA]</scope>
    <source>
        <strain evidence="10">CGMCC 1.8884</strain>
    </source>
</reference>
<dbReference type="PROSITE" id="PS01081">
    <property type="entry name" value="HTH_TETR_1"/>
    <property type="match status" value="1"/>
</dbReference>
<proteinExistence type="predicted"/>
<accession>A0A345IJM0</accession>
<evidence type="ECO:0000313" key="6">
    <source>
        <dbReference type="EMBL" id="AXG99892.1"/>
    </source>
</evidence>
<dbReference type="KEGG" id="dwu:DVJ83_13040"/>
<reference evidence="7" key="5">
    <citation type="submission" date="2023-08" db="EMBL/GenBank/DDBJ databases">
        <authorList>
            <person name="Sun Q."/>
            <person name="Zhou Y."/>
        </authorList>
    </citation>
    <scope>NUCLEOTIDE SEQUENCE</scope>
    <source>
        <strain evidence="8">CGMCC 1.8884</strain>
        <strain evidence="7">CGMCC 1.8885</strain>
    </source>
</reference>
<dbReference type="InterPro" id="IPR001647">
    <property type="entry name" value="HTH_TetR"/>
</dbReference>
<dbReference type="GO" id="GO:0000976">
    <property type="term" value="F:transcription cis-regulatory region binding"/>
    <property type="evidence" value="ECO:0007669"/>
    <property type="project" value="TreeGrafter"/>
</dbReference>
<dbReference type="Proteomes" id="UP000253744">
    <property type="component" value="Chromosome"/>
</dbReference>
<dbReference type="InterPro" id="IPR023772">
    <property type="entry name" value="DNA-bd_HTH_TetR-type_CS"/>
</dbReference>
<keyword evidence="1" id="KW-0805">Transcription regulation</keyword>
<dbReference type="PRINTS" id="PR00455">
    <property type="entry name" value="HTHTETR"/>
</dbReference>
<evidence type="ECO:0000313" key="9">
    <source>
        <dbReference type="Proteomes" id="UP000253744"/>
    </source>
</evidence>
<dbReference type="FunFam" id="1.10.10.60:FF:000141">
    <property type="entry name" value="TetR family transcriptional regulator"/>
    <property type="match status" value="1"/>
</dbReference>
<keyword evidence="10" id="KW-1185">Reference proteome</keyword>